<dbReference type="Proteomes" id="UP000305067">
    <property type="component" value="Unassembled WGS sequence"/>
</dbReference>
<keyword evidence="3" id="KW-1185">Reference proteome</keyword>
<gene>
    <name evidence="2" type="ORF">BDV98DRAFT_583753</name>
</gene>
<feature type="region of interest" description="Disordered" evidence="1">
    <location>
        <begin position="25"/>
        <end position="44"/>
    </location>
</feature>
<dbReference type="AlphaFoldDB" id="A0A5C3QP53"/>
<evidence type="ECO:0000256" key="1">
    <source>
        <dbReference type="SAM" id="MobiDB-lite"/>
    </source>
</evidence>
<sequence>MDFTTYKPITTYILPRHKLQRIVHEGSQNSGEKLPLGEGSKPDRGRECVDAEITFASTPPLSTLQLDFTRLSAFNNRDEAAYLATFCTNMLLVHLHSIRTVVLGQDSGRSTKIQSSQSEERRAHLMQAEIALSRILEHRYAWRARGLIGETGSVYEQRGMRGFVPDQYPSGFTYLASRRGDGSVILPALRNRLARLSPKCLVAGPLSSTVESFMARRRPLEWGPCLSRYGGLIPKSKEGLGVAPGWRRLRRSI</sequence>
<evidence type="ECO:0000313" key="2">
    <source>
        <dbReference type="EMBL" id="TFL00144.1"/>
    </source>
</evidence>
<dbReference type="EMBL" id="ML178830">
    <property type="protein sequence ID" value="TFL00144.1"/>
    <property type="molecule type" value="Genomic_DNA"/>
</dbReference>
<accession>A0A5C3QP53</accession>
<organism evidence="2 3">
    <name type="scientific">Pterulicium gracile</name>
    <dbReference type="NCBI Taxonomy" id="1884261"/>
    <lineage>
        <taxon>Eukaryota</taxon>
        <taxon>Fungi</taxon>
        <taxon>Dikarya</taxon>
        <taxon>Basidiomycota</taxon>
        <taxon>Agaricomycotina</taxon>
        <taxon>Agaricomycetes</taxon>
        <taxon>Agaricomycetidae</taxon>
        <taxon>Agaricales</taxon>
        <taxon>Pleurotineae</taxon>
        <taxon>Pterulaceae</taxon>
        <taxon>Pterulicium</taxon>
    </lineage>
</organism>
<name>A0A5C3QP53_9AGAR</name>
<reference evidence="2 3" key="1">
    <citation type="journal article" date="2019" name="Nat. Ecol. Evol.">
        <title>Megaphylogeny resolves global patterns of mushroom evolution.</title>
        <authorList>
            <person name="Varga T."/>
            <person name="Krizsan K."/>
            <person name="Foldi C."/>
            <person name="Dima B."/>
            <person name="Sanchez-Garcia M."/>
            <person name="Sanchez-Ramirez S."/>
            <person name="Szollosi G.J."/>
            <person name="Szarkandi J.G."/>
            <person name="Papp V."/>
            <person name="Albert L."/>
            <person name="Andreopoulos W."/>
            <person name="Angelini C."/>
            <person name="Antonin V."/>
            <person name="Barry K.W."/>
            <person name="Bougher N.L."/>
            <person name="Buchanan P."/>
            <person name="Buyck B."/>
            <person name="Bense V."/>
            <person name="Catcheside P."/>
            <person name="Chovatia M."/>
            <person name="Cooper J."/>
            <person name="Damon W."/>
            <person name="Desjardin D."/>
            <person name="Finy P."/>
            <person name="Geml J."/>
            <person name="Haridas S."/>
            <person name="Hughes K."/>
            <person name="Justo A."/>
            <person name="Karasinski D."/>
            <person name="Kautmanova I."/>
            <person name="Kiss B."/>
            <person name="Kocsube S."/>
            <person name="Kotiranta H."/>
            <person name="LaButti K.M."/>
            <person name="Lechner B.E."/>
            <person name="Liimatainen K."/>
            <person name="Lipzen A."/>
            <person name="Lukacs Z."/>
            <person name="Mihaltcheva S."/>
            <person name="Morgado L.N."/>
            <person name="Niskanen T."/>
            <person name="Noordeloos M.E."/>
            <person name="Ohm R.A."/>
            <person name="Ortiz-Santana B."/>
            <person name="Ovrebo C."/>
            <person name="Racz N."/>
            <person name="Riley R."/>
            <person name="Savchenko A."/>
            <person name="Shiryaev A."/>
            <person name="Soop K."/>
            <person name="Spirin V."/>
            <person name="Szebenyi C."/>
            <person name="Tomsovsky M."/>
            <person name="Tulloss R.E."/>
            <person name="Uehling J."/>
            <person name="Grigoriev I.V."/>
            <person name="Vagvolgyi C."/>
            <person name="Papp T."/>
            <person name="Martin F.M."/>
            <person name="Miettinen O."/>
            <person name="Hibbett D.S."/>
            <person name="Nagy L.G."/>
        </authorList>
    </citation>
    <scope>NUCLEOTIDE SEQUENCE [LARGE SCALE GENOMIC DNA]</scope>
    <source>
        <strain evidence="2 3">CBS 309.79</strain>
    </source>
</reference>
<evidence type="ECO:0000313" key="3">
    <source>
        <dbReference type="Proteomes" id="UP000305067"/>
    </source>
</evidence>
<protein>
    <submittedName>
        <fullName evidence="2">Uncharacterized protein</fullName>
    </submittedName>
</protein>
<proteinExistence type="predicted"/>